<reference evidence="3 4" key="1">
    <citation type="submission" date="2023-06" db="EMBL/GenBank/DDBJ databases">
        <title>Black Yeasts Isolated from many extreme environments.</title>
        <authorList>
            <person name="Coleine C."/>
            <person name="Stajich J.E."/>
            <person name="Selbmann L."/>
        </authorList>
    </citation>
    <scope>NUCLEOTIDE SEQUENCE [LARGE SCALE GENOMIC DNA]</scope>
    <source>
        <strain evidence="3 4">CCFEE 5887</strain>
    </source>
</reference>
<protein>
    <recommendedName>
        <fullName evidence="2">NTF2-like domain-containing protein</fullName>
    </recommendedName>
</protein>
<feature type="domain" description="NTF2-like" evidence="2">
    <location>
        <begin position="47"/>
        <end position="183"/>
    </location>
</feature>
<dbReference type="Proteomes" id="UP001345827">
    <property type="component" value="Unassembled WGS sequence"/>
</dbReference>
<keyword evidence="1" id="KW-0732">Signal</keyword>
<accession>A0AAV9Q5Y1</accession>
<evidence type="ECO:0000313" key="4">
    <source>
        <dbReference type="Proteomes" id="UP001345827"/>
    </source>
</evidence>
<feature type="signal peptide" evidence="1">
    <location>
        <begin position="1"/>
        <end position="18"/>
    </location>
</feature>
<sequence length="196" mass="20695">MKYLIAAASLALASAVSAAPSWADWASSSSSSDTVTCPDVVCPTDSCLQQSDAEDIVSKFITIIQHKDIDVANATAQALLADSFFEKSDSIDILAGIPLGTDSFSSKAAYIAGVLSEDGPTNVTTIQVMPAGCNNVLWYWMMYVGLNTLPVRGMNLMQVNEDKQLLGQFLEFSSVAWGIDTGYSCQAPGGAPLPLV</sequence>
<dbReference type="AlphaFoldDB" id="A0AAV9Q5Y1"/>
<evidence type="ECO:0000259" key="2">
    <source>
        <dbReference type="Pfam" id="PF26534"/>
    </source>
</evidence>
<dbReference type="Pfam" id="PF26534">
    <property type="entry name" value="NTF2_7"/>
    <property type="match status" value="1"/>
</dbReference>
<gene>
    <name evidence="3" type="ORF">LTR25_005284</name>
</gene>
<comment type="caution">
    <text evidence="3">The sequence shown here is derived from an EMBL/GenBank/DDBJ whole genome shotgun (WGS) entry which is preliminary data.</text>
</comment>
<proteinExistence type="predicted"/>
<keyword evidence="4" id="KW-1185">Reference proteome</keyword>
<evidence type="ECO:0000256" key="1">
    <source>
        <dbReference type="SAM" id="SignalP"/>
    </source>
</evidence>
<evidence type="ECO:0000313" key="3">
    <source>
        <dbReference type="EMBL" id="KAK5536610.1"/>
    </source>
</evidence>
<dbReference type="EMBL" id="JAXLQG010000008">
    <property type="protein sequence ID" value="KAK5536610.1"/>
    <property type="molecule type" value="Genomic_DNA"/>
</dbReference>
<dbReference type="InterPro" id="IPR058645">
    <property type="entry name" value="NTF2-like_dom_7"/>
</dbReference>
<organism evidence="3 4">
    <name type="scientific">Vermiconidia calcicola</name>
    <dbReference type="NCBI Taxonomy" id="1690605"/>
    <lineage>
        <taxon>Eukaryota</taxon>
        <taxon>Fungi</taxon>
        <taxon>Dikarya</taxon>
        <taxon>Ascomycota</taxon>
        <taxon>Pezizomycotina</taxon>
        <taxon>Dothideomycetes</taxon>
        <taxon>Dothideomycetidae</taxon>
        <taxon>Mycosphaerellales</taxon>
        <taxon>Extremaceae</taxon>
        <taxon>Vermiconidia</taxon>
    </lineage>
</organism>
<feature type="chain" id="PRO_5043844049" description="NTF2-like domain-containing protein" evidence="1">
    <location>
        <begin position="19"/>
        <end position="196"/>
    </location>
</feature>
<name>A0AAV9Q5Y1_9PEZI</name>